<name>D8UH23_VOLCA</name>
<proteinExistence type="predicted"/>
<dbReference type="RefSeq" id="XP_002957970.1">
    <property type="nucleotide sequence ID" value="XM_002957924.1"/>
</dbReference>
<dbReference type="GeneID" id="9623041"/>
<sequence length="140" mass="15558">MSIMPCDWPTTIGECSRLLSNRSADNDDFKNKYNKKLASGRQRAALHSRGLSMEEIDKLTKSQASKLMDSHAAGEQATAEQLAQLQRLNVQLPQEPLFKRDASALISQNSVKAQAATPSQRNLLKKLIRVNESQTSSWTS</sequence>
<evidence type="ECO:0000313" key="1">
    <source>
        <dbReference type="EMBL" id="EFJ40996.1"/>
    </source>
</evidence>
<accession>D8UH23</accession>
<gene>
    <name evidence="1" type="ORF">VOLCADRAFT_107894</name>
</gene>
<organism evidence="2">
    <name type="scientific">Volvox carteri f. nagariensis</name>
    <dbReference type="NCBI Taxonomy" id="3068"/>
    <lineage>
        <taxon>Eukaryota</taxon>
        <taxon>Viridiplantae</taxon>
        <taxon>Chlorophyta</taxon>
        <taxon>core chlorophytes</taxon>
        <taxon>Chlorophyceae</taxon>
        <taxon>CS clade</taxon>
        <taxon>Chlamydomonadales</taxon>
        <taxon>Volvocaceae</taxon>
        <taxon>Volvox</taxon>
    </lineage>
</organism>
<dbReference type="KEGG" id="vcn:VOLCADRAFT_107894"/>
<reference evidence="1 2" key="1">
    <citation type="journal article" date="2010" name="Science">
        <title>Genomic analysis of organismal complexity in the multicellular green alga Volvox carteri.</title>
        <authorList>
            <person name="Prochnik S.E."/>
            <person name="Umen J."/>
            <person name="Nedelcu A.M."/>
            <person name="Hallmann A."/>
            <person name="Miller S.M."/>
            <person name="Nishii I."/>
            <person name="Ferris P."/>
            <person name="Kuo A."/>
            <person name="Mitros T."/>
            <person name="Fritz-Laylin L.K."/>
            <person name="Hellsten U."/>
            <person name="Chapman J."/>
            <person name="Simakov O."/>
            <person name="Rensing S.A."/>
            <person name="Terry A."/>
            <person name="Pangilinan J."/>
            <person name="Kapitonov V."/>
            <person name="Jurka J."/>
            <person name="Salamov A."/>
            <person name="Shapiro H."/>
            <person name="Schmutz J."/>
            <person name="Grimwood J."/>
            <person name="Lindquist E."/>
            <person name="Lucas S."/>
            <person name="Grigoriev I.V."/>
            <person name="Schmitt R."/>
            <person name="Kirk D."/>
            <person name="Rokhsar D.S."/>
        </authorList>
    </citation>
    <scope>NUCLEOTIDE SEQUENCE [LARGE SCALE GENOMIC DNA]</scope>
    <source>
        <strain evidence="2">f. Nagariensis / Eve</strain>
    </source>
</reference>
<dbReference type="EMBL" id="GL378403">
    <property type="protein sequence ID" value="EFJ40996.1"/>
    <property type="molecule type" value="Genomic_DNA"/>
</dbReference>
<dbReference type="Proteomes" id="UP000001058">
    <property type="component" value="Unassembled WGS sequence"/>
</dbReference>
<dbReference type="AlphaFoldDB" id="D8UH23"/>
<protein>
    <submittedName>
        <fullName evidence="1">Uncharacterized protein</fullName>
    </submittedName>
</protein>
<dbReference type="InParanoid" id="D8UH23"/>
<keyword evidence="2" id="KW-1185">Reference proteome</keyword>
<evidence type="ECO:0000313" key="2">
    <source>
        <dbReference type="Proteomes" id="UP000001058"/>
    </source>
</evidence>